<evidence type="ECO:0000313" key="2">
    <source>
        <dbReference type="Proteomes" id="UP001283361"/>
    </source>
</evidence>
<dbReference type="AlphaFoldDB" id="A0AAE0Z4R9"/>
<name>A0AAE0Z4R9_9GAST</name>
<organism evidence="1 2">
    <name type="scientific">Elysia crispata</name>
    <name type="common">lettuce slug</name>
    <dbReference type="NCBI Taxonomy" id="231223"/>
    <lineage>
        <taxon>Eukaryota</taxon>
        <taxon>Metazoa</taxon>
        <taxon>Spiralia</taxon>
        <taxon>Lophotrochozoa</taxon>
        <taxon>Mollusca</taxon>
        <taxon>Gastropoda</taxon>
        <taxon>Heterobranchia</taxon>
        <taxon>Euthyneura</taxon>
        <taxon>Panpulmonata</taxon>
        <taxon>Sacoglossa</taxon>
        <taxon>Placobranchoidea</taxon>
        <taxon>Plakobranchidae</taxon>
        <taxon>Elysia</taxon>
    </lineage>
</organism>
<dbReference type="EMBL" id="JAWDGP010004660">
    <property type="protein sequence ID" value="KAK3762710.1"/>
    <property type="molecule type" value="Genomic_DNA"/>
</dbReference>
<keyword evidence="2" id="KW-1185">Reference proteome</keyword>
<sequence length="213" mass="24588">MIVSVISPARRSHRLWLLLSSAARGTGRFFHPELSQFSLPNEPESTFSSRTLLRQLSSHSKLKFPFLWGHKLPKIFFCFLFFVRRDAVSSTREPSGAITKSSRSFHRMMKKLNPASIVLLLFAGERRKAGISLGLFLSEAEEIKGRRRLDFQDNLTVYLTGEGWTFKINATAYLKGERRDLQDKCHTVSDRRRLDLQNKCHVVFNRRMTGPSR</sequence>
<gene>
    <name evidence="1" type="ORF">RRG08_043788</name>
</gene>
<dbReference type="Proteomes" id="UP001283361">
    <property type="component" value="Unassembled WGS sequence"/>
</dbReference>
<proteinExistence type="predicted"/>
<evidence type="ECO:0000313" key="1">
    <source>
        <dbReference type="EMBL" id="KAK3762710.1"/>
    </source>
</evidence>
<accession>A0AAE0Z4R9</accession>
<protein>
    <submittedName>
        <fullName evidence="1">Uncharacterized protein</fullName>
    </submittedName>
</protein>
<reference evidence="1" key="1">
    <citation type="journal article" date="2023" name="G3 (Bethesda)">
        <title>A reference genome for the long-term kleptoplast-retaining sea slug Elysia crispata morphotype clarki.</title>
        <authorList>
            <person name="Eastman K.E."/>
            <person name="Pendleton A.L."/>
            <person name="Shaikh M.A."/>
            <person name="Suttiyut T."/>
            <person name="Ogas R."/>
            <person name="Tomko P."/>
            <person name="Gavelis G."/>
            <person name="Widhalm J.R."/>
            <person name="Wisecaver J.H."/>
        </authorList>
    </citation>
    <scope>NUCLEOTIDE SEQUENCE</scope>
    <source>
        <strain evidence="1">ECLA1</strain>
    </source>
</reference>
<comment type="caution">
    <text evidence="1">The sequence shown here is derived from an EMBL/GenBank/DDBJ whole genome shotgun (WGS) entry which is preliminary data.</text>
</comment>